<name>A0A318XHR7_9FIRM</name>
<dbReference type="Proteomes" id="UP000248132">
    <property type="component" value="Unassembled WGS sequence"/>
</dbReference>
<comment type="caution">
    <text evidence="1">The sequence shown here is derived from an EMBL/GenBank/DDBJ whole genome shotgun (WGS) entry which is preliminary data.</text>
</comment>
<keyword evidence="2" id="KW-1185">Reference proteome</keyword>
<dbReference type="EMBL" id="QKMR01000017">
    <property type="protein sequence ID" value="PYG86750.1"/>
    <property type="molecule type" value="Genomic_DNA"/>
</dbReference>
<gene>
    <name evidence="1" type="ORF">LY28_02776</name>
</gene>
<protein>
    <recommendedName>
        <fullName evidence="3">XkdX-like protein</fullName>
    </recommendedName>
</protein>
<dbReference type="RefSeq" id="WP_165835570.1">
    <property type="nucleotide sequence ID" value="NZ_QKMR01000017.1"/>
</dbReference>
<sequence length="48" mass="5666">MSWSTKFAAWKEQGKTTEWLLARVNVLFDNGYINETEYNEILEIINAQ</sequence>
<proteinExistence type="predicted"/>
<accession>A0A318XHR7</accession>
<organism evidence="1 2">
    <name type="scientific">Ruminiclostridium sufflavum DSM 19573</name>
    <dbReference type="NCBI Taxonomy" id="1121337"/>
    <lineage>
        <taxon>Bacteria</taxon>
        <taxon>Bacillati</taxon>
        <taxon>Bacillota</taxon>
        <taxon>Clostridia</taxon>
        <taxon>Eubacteriales</taxon>
        <taxon>Oscillospiraceae</taxon>
        <taxon>Ruminiclostridium</taxon>
    </lineage>
</organism>
<dbReference type="AlphaFoldDB" id="A0A318XHR7"/>
<evidence type="ECO:0000313" key="1">
    <source>
        <dbReference type="EMBL" id="PYG86750.1"/>
    </source>
</evidence>
<reference evidence="1 2" key="1">
    <citation type="submission" date="2018-06" db="EMBL/GenBank/DDBJ databases">
        <title>Genomic Encyclopedia of Type Strains, Phase I: the one thousand microbial genomes (KMG-I) project.</title>
        <authorList>
            <person name="Kyrpides N."/>
        </authorList>
    </citation>
    <scope>NUCLEOTIDE SEQUENCE [LARGE SCALE GENOMIC DNA]</scope>
    <source>
        <strain evidence="1 2">DSM 19573</strain>
    </source>
</reference>
<evidence type="ECO:0008006" key="3">
    <source>
        <dbReference type="Google" id="ProtNLM"/>
    </source>
</evidence>
<evidence type="ECO:0000313" key="2">
    <source>
        <dbReference type="Proteomes" id="UP000248132"/>
    </source>
</evidence>